<sequence length="1356" mass="152696">MGKKPSPVPKKAAVKSIAKPKAKPKAKQLPEKPTATTADDRKNMSGFVTSMKYKQTAQNNKHSTIAQKLLEDLTWAAAYIETSTHDEQTEREKIKGMCTRKEILDMEGIDTEGMPEKMTLVADHRIPQMKKYYYEHDAKIKERETDTRSQSMNVQTTGFKMETAQKMLTHVESDPNIKIENPWHVELMVKVKAVWQAKGKLDKEETLLKDTLADFETAVHGKAGFDKIVKEYEVKLGVLTTFLTDLRKSYAKVSKIDPSDEALCKTALAEWQSFGEHMLIHQVCFFDSSWTHSLQLMSESLEVVTMNFPHVGGDLASMRFPLTALYKGHCAKTSTLDAIMHVLAWSLTCLAEGVFPKYGPHGEELKGKRAKLAGRSLHAKGILVEVRGDWAAFKSVFRLPAWSQTDACCYRCQANKTNLSFMDASSTAPWRQLPLTHWELVGRIFAAHGSCSPLFACPGFKTDVFAIDWLHCVDQGVAADYLGSLMHTILKEIPGSPTEKLACLFKHVQDFYRRSNAESRLDNLTAGMIKKQNAASPKLRCKAGEARCLIPWISEACEHFLTGDTAEHRAATDAGKYLQECYSHLSPARFDRNKLAAACRKFLLLYASLATLYSNQSVWRFKPKHHLFLHLCEESLDSPSLHWNYRDEDFGGACALCAAPIDAGSCEADHVVPVHQSFFGQRQRLQAVWLECHRAKTFLECSHATSLESRFCRHVYESYACSPRLPPLVCGLSKCNPEKVCQGVDVVRCRKNALANAPFPLPVFCPLDSIRPAEEGQLADLTFVRKREDKREGFMARLPYVGPGWYGKPAVAYMLDIMETAWSEGEEHFAKLSVNALIGLWARSKDVYYSMRTSSHEADAWGSQFLQVFFDTAGACHYDHVYATELFTNRSTRPAHDFVMASEYVAMARIHRALRDVPPRYLVALKTDCLVYQNLPKKFLPAVEALTRQRHRDGTPKFRFEEVKRLEGDYREPRLETEPPPRQEPWRHVEDPVAHCLDGESLLLSGMPGTGKTHLARQIVAQLSAQGEDVTLISKTHCSVQNVGLGAQTADLWVRRTIRAGRCALDWLVVEEVTQLDVGLWADIAELSTNRRVRFLLLGDFRQLPAVQDAFGGSQVLRSLLKESQLLHDLAGGCVHELTENRRSDETIFRFLQWLRVDEPEQAPLREAVQAARERFPRRGHPDTCLVISHAHRMAINERENKRLAPSEGALVVEHRAPQQAGTNQPQTMRVWPGLRLVGAGGRVPKGCFATVREVAEERISLDDGQSFTPAELLRHTRLCHAITYASCQGLTLRGRVWLCDADNPHFSVKRRVAGHERGAPERAVRTCTPLPLRVVRDTHHPQKSPKWCLIAPGCP</sequence>
<dbReference type="InterPro" id="IPR003593">
    <property type="entry name" value="AAA+_ATPase"/>
</dbReference>
<keyword evidence="4" id="KW-1185">Reference proteome</keyword>
<evidence type="ECO:0000313" key="3">
    <source>
        <dbReference type="EMBL" id="CAE7218550.1"/>
    </source>
</evidence>
<evidence type="ECO:0000259" key="2">
    <source>
        <dbReference type="SMART" id="SM00382"/>
    </source>
</evidence>
<dbReference type="EMBL" id="CAJNDS010000561">
    <property type="protein sequence ID" value="CAE7218550.1"/>
    <property type="molecule type" value="Genomic_DNA"/>
</dbReference>
<dbReference type="Proteomes" id="UP000604046">
    <property type="component" value="Unassembled WGS sequence"/>
</dbReference>
<dbReference type="Pfam" id="PF13604">
    <property type="entry name" value="AAA_30"/>
    <property type="match status" value="1"/>
</dbReference>
<dbReference type="Gene3D" id="1.10.30.50">
    <property type="match status" value="1"/>
</dbReference>
<protein>
    <submittedName>
        <fullName evidence="3">Pfh1 protein</fullName>
    </submittedName>
</protein>
<dbReference type="SMART" id="SM00382">
    <property type="entry name" value="AAA"/>
    <property type="match status" value="1"/>
</dbReference>
<evidence type="ECO:0000313" key="4">
    <source>
        <dbReference type="Proteomes" id="UP000604046"/>
    </source>
</evidence>
<organism evidence="3 4">
    <name type="scientific">Symbiodinium natans</name>
    <dbReference type="NCBI Taxonomy" id="878477"/>
    <lineage>
        <taxon>Eukaryota</taxon>
        <taxon>Sar</taxon>
        <taxon>Alveolata</taxon>
        <taxon>Dinophyceae</taxon>
        <taxon>Suessiales</taxon>
        <taxon>Symbiodiniaceae</taxon>
        <taxon>Symbiodinium</taxon>
    </lineage>
</organism>
<comment type="caution">
    <text evidence="3">The sequence shown here is derived from an EMBL/GenBank/DDBJ whole genome shotgun (WGS) entry which is preliminary data.</text>
</comment>
<feature type="domain" description="AAA+ ATPase" evidence="2">
    <location>
        <begin position="998"/>
        <end position="1210"/>
    </location>
</feature>
<evidence type="ECO:0000256" key="1">
    <source>
        <dbReference type="SAM" id="MobiDB-lite"/>
    </source>
</evidence>
<dbReference type="InterPro" id="IPR027417">
    <property type="entry name" value="P-loop_NTPase"/>
</dbReference>
<name>A0A812K8X3_9DINO</name>
<accession>A0A812K8X3</accession>
<reference evidence="3" key="1">
    <citation type="submission" date="2021-02" db="EMBL/GenBank/DDBJ databases">
        <authorList>
            <person name="Dougan E. K."/>
            <person name="Rhodes N."/>
            <person name="Thang M."/>
            <person name="Chan C."/>
        </authorList>
    </citation>
    <scope>NUCLEOTIDE SEQUENCE</scope>
</reference>
<feature type="region of interest" description="Disordered" evidence="1">
    <location>
        <begin position="1"/>
        <end position="41"/>
    </location>
</feature>
<dbReference type="Gene3D" id="3.40.50.300">
    <property type="entry name" value="P-loop containing nucleotide triphosphate hydrolases"/>
    <property type="match status" value="1"/>
</dbReference>
<dbReference type="SUPFAM" id="SSF52540">
    <property type="entry name" value="P-loop containing nucleoside triphosphate hydrolases"/>
    <property type="match status" value="1"/>
</dbReference>
<gene>
    <name evidence="3" type="primary">pfh1</name>
    <name evidence="3" type="ORF">SNAT2548_LOCUS7863</name>
</gene>
<proteinExistence type="predicted"/>